<dbReference type="InterPro" id="IPR050266">
    <property type="entry name" value="AB_hydrolase_sf"/>
</dbReference>
<dbReference type="AlphaFoldDB" id="A0A4R3LZG4"/>
<dbReference type="OrthoDB" id="135231at2"/>
<dbReference type="Pfam" id="PF12697">
    <property type="entry name" value="Abhydrolase_6"/>
    <property type="match status" value="1"/>
</dbReference>
<name>A0A4R3LZG4_9BURK</name>
<dbReference type="Proteomes" id="UP000295525">
    <property type="component" value="Unassembled WGS sequence"/>
</dbReference>
<dbReference type="SUPFAM" id="SSF53474">
    <property type="entry name" value="alpha/beta-Hydrolases"/>
    <property type="match status" value="1"/>
</dbReference>
<dbReference type="Gene3D" id="3.40.50.1820">
    <property type="entry name" value="alpha/beta hydrolase"/>
    <property type="match status" value="1"/>
</dbReference>
<evidence type="ECO:0000313" key="3">
    <source>
        <dbReference type="Proteomes" id="UP000295525"/>
    </source>
</evidence>
<keyword evidence="3" id="KW-1185">Reference proteome</keyword>
<organism evidence="2 3">
    <name type="scientific">Paralcaligenes ureilyticus</name>
    <dbReference type="NCBI Taxonomy" id="627131"/>
    <lineage>
        <taxon>Bacteria</taxon>
        <taxon>Pseudomonadati</taxon>
        <taxon>Pseudomonadota</taxon>
        <taxon>Betaproteobacteria</taxon>
        <taxon>Burkholderiales</taxon>
        <taxon>Alcaligenaceae</taxon>
        <taxon>Paralcaligenes</taxon>
    </lineage>
</organism>
<evidence type="ECO:0000259" key="1">
    <source>
        <dbReference type="Pfam" id="PF12697"/>
    </source>
</evidence>
<comment type="caution">
    <text evidence="2">The sequence shown here is derived from an EMBL/GenBank/DDBJ whole genome shotgun (WGS) entry which is preliminary data.</text>
</comment>
<dbReference type="InterPro" id="IPR000073">
    <property type="entry name" value="AB_hydrolase_1"/>
</dbReference>
<dbReference type="InterPro" id="IPR029058">
    <property type="entry name" value="AB_hydrolase_fold"/>
</dbReference>
<protein>
    <submittedName>
        <fullName evidence="2">Pimeloyl-ACP methyl ester carboxylesterase</fullName>
    </submittedName>
</protein>
<reference evidence="2 3" key="1">
    <citation type="submission" date="2019-03" db="EMBL/GenBank/DDBJ databases">
        <title>Genomic Encyclopedia of Type Strains, Phase IV (KMG-IV): sequencing the most valuable type-strain genomes for metagenomic binning, comparative biology and taxonomic classification.</title>
        <authorList>
            <person name="Goeker M."/>
        </authorList>
    </citation>
    <scope>NUCLEOTIDE SEQUENCE [LARGE SCALE GENOMIC DNA]</scope>
    <source>
        <strain evidence="2 3">DSM 24591</strain>
    </source>
</reference>
<proteinExistence type="predicted"/>
<evidence type="ECO:0000313" key="2">
    <source>
        <dbReference type="EMBL" id="TCT05289.1"/>
    </source>
</evidence>
<gene>
    <name evidence="2" type="ORF">EDC26_11029</name>
</gene>
<dbReference type="PANTHER" id="PTHR43798">
    <property type="entry name" value="MONOACYLGLYCEROL LIPASE"/>
    <property type="match status" value="1"/>
</dbReference>
<accession>A0A4R3LZG4</accession>
<dbReference type="EMBL" id="SMAJ01000010">
    <property type="protein sequence ID" value="TCT05289.1"/>
    <property type="molecule type" value="Genomic_DNA"/>
</dbReference>
<sequence length="283" mass="31970">MSASRMIETRFANLTICGRAIQLEYQWIAPNLDDKPLIVFLHEGLGSIALWKHWPEQLCRAVSCRGLVFSRYGYGQSTQRPVGENYSASYLHDEARLVLPALFEHLHVDTDTTPPVLFGHSDGATIALLYAATYPKKTAGVIVAAPHIFVEDIMIENLQNARRTYLDTDWAKRLAPYHQNPDSVFWAWNNAWLNPAFRHWSIEAEITSIECPMLALQGEQDEYATLEHIYGIKKLVPQTQILIIPHCGHSPHKDKPSVVEHAVKQFLTNAPQTTAYPDGSKQS</sequence>
<feature type="domain" description="AB hydrolase-1" evidence="1">
    <location>
        <begin position="38"/>
        <end position="259"/>
    </location>
</feature>